<keyword evidence="10" id="KW-1185">Reference proteome</keyword>
<dbReference type="GO" id="GO:0048038">
    <property type="term" value="F:quinone binding"/>
    <property type="evidence" value="ECO:0007669"/>
    <property type="project" value="UniProtKB-KW"/>
</dbReference>
<evidence type="ECO:0000256" key="3">
    <source>
        <dbReference type="ARBA" id="ARBA00022989"/>
    </source>
</evidence>
<feature type="transmembrane region" description="Helical" evidence="6">
    <location>
        <begin position="141"/>
        <end position="161"/>
    </location>
</feature>
<feature type="transmembrane region" description="Helical" evidence="6">
    <location>
        <begin position="307"/>
        <end position="329"/>
    </location>
</feature>
<evidence type="ECO:0000313" key="9">
    <source>
        <dbReference type="EMBL" id="GEO09057.1"/>
    </source>
</evidence>
<dbReference type="InterPro" id="IPR018393">
    <property type="entry name" value="NADHpl_OxRdtase_5_subgr"/>
</dbReference>
<feature type="transmembrane region" description="Helical" evidence="6">
    <location>
        <begin position="453"/>
        <end position="475"/>
    </location>
</feature>
<protein>
    <submittedName>
        <fullName evidence="9">NADH dehydrogenase subunit L</fullName>
    </submittedName>
</protein>
<feature type="domain" description="NADH-Ubiquinone oxidoreductase (complex I) chain 5 N-terminal" evidence="8">
    <location>
        <begin position="68"/>
        <end position="120"/>
    </location>
</feature>
<dbReference type="PRINTS" id="PR01434">
    <property type="entry name" value="NADHDHGNASE5"/>
</dbReference>
<evidence type="ECO:0000256" key="1">
    <source>
        <dbReference type="ARBA" id="ARBA00004127"/>
    </source>
</evidence>
<feature type="transmembrane region" description="Helical" evidence="6">
    <location>
        <begin position="335"/>
        <end position="356"/>
    </location>
</feature>
<reference evidence="9 10" key="1">
    <citation type="submission" date="2019-07" db="EMBL/GenBank/DDBJ databases">
        <title>Whole genome shotgun sequence of Segetibacter aerophilus NBRC 106135.</title>
        <authorList>
            <person name="Hosoyama A."/>
            <person name="Uohara A."/>
            <person name="Ohji S."/>
            <person name="Ichikawa N."/>
        </authorList>
    </citation>
    <scope>NUCLEOTIDE SEQUENCE [LARGE SCALE GENOMIC DNA]</scope>
    <source>
        <strain evidence="9 10">NBRC 106135</strain>
    </source>
</reference>
<feature type="transmembrane region" description="Helical" evidence="6">
    <location>
        <begin position="85"/>
        <end position="104"/>
    </location>
</feature>
<dbReference type="EMBL" id="BJYT01000005">
    <property type="protein sequence ID" value="GEO09057.1"/>
    <property type="molecule type" value="Genomic_DNA"/>
</dbReference>
<sequence>MAKLAYLVPLFPLIGFLINGLGRKTLSKSLIGLLGCGVILASFVVSVGIFLQVKQDGFQPQIVHLFDFIKVQSFNIPFSFQVDQLSSLFLLIITGVGFLIHLYSTSYMHNEETQHYGRYFAYLNLFVFSMLLLVLGANYVIMFIGWEGVGLCSYLLIGYWFKNNNYNYAARKAFVMNRIGDVGFLLAVFWILAKLGTVSYGDVFAKASTFSTFDVTAITMLLFVGAMGKSAQIPLYTWLPDAMAGPTPVSALIHAATMVTAGIYMIVRSNVLYTMAPTTQAVVAIVGLATAFLAATIALKQNDIKKVLAYSTVSQLGYMFLGLGVGAYTGAVFHVMTHAFFKALLFLGAGSVIHAMGNEQDIRVMGGLKKYMPITHITFLLACLAISGIPPFSGFFSKDEILAAAYEHNKVLWLIGAITAGLTAFYMFRLYVMTFLGGFRGTHDQEHHLHESPSAMTIPLIVLAILSVIGGFVGIPEAFAHNAHALEHFLSPVIVKSADAAHGLDTSTEYMLMAISVALAVIAIIYAWTRFSKKPEIAEAEGAGKLLANRWYVDELYDKIIANPLIALGGFLKNVVEKSGIDGLVNGVGRGVNYAGRQIRLMQSGQVGNYILLMVLSMVLMIILVFYGNNLNPVLKYFSK</sequence>
<feature type="transmembrane region" description="Helical" evidence="6">
    <location>
        <begin position="607"/>
        <end position="627"/>
    </location>
</feature>
<dbReference type="PANTHER" id="PTHR42829:SF2">
    <property type="entry name" value="NADH-UBIQUINONE OXIDOREDUCTASE CHAIN 5"/>
    <property type="match status" value="1"/>
</dbReference>
<dbReference type="InterPro" id="IPR003945">
    <property type="entry name" value="NU5C-like"/>
</dbReference>
<evidence type="ECO:0000256" key="6">
    <source>
        <dbReference type="SAM" id="Phobius"/>
    </source>
</evidence>
<organism evidence="9 10">
    <name type="scientific">Segetibacter aerophilus</name>
    <dbReference type="NCBI Taxonomy" id="670293"/>
    <lineage>
        <taxon>Bacteria</taxon>
        <taxon>Pseudomonadati</taxon>
        <taxon>Bacteroidota</taxon>
        <taxon>Chitinophagia</taxon>
        <taxon>Chitinophagales</taxon>
        <taxon>Chitinophagaceae</taxon>
        <taxon>Segetibacter</taxon>
    </lineage>
</organism>
<dbReference type="GO" id="GO:0042773">
    <property type="term" value="P:ATP synthesis coupled electron transport"/>
    <property type="evidence" value="ECO:0007669"/>
    <property type="project" value="InterPro"/>
</dbReference>
<feature type="transmembrane region" description="Helical" evidence="6">
    <location>
        <begin position="249"/>
        <end position="267"/>
    </location>
</feature>
<dbReference type="PRINTS" id="PR01435">
    <property type="entry name" value="NPOXDRDTASE5"/>
</dbReference>
<dbReference type="Pfam" id="PF00662">
    <property type="entry name" value="Proton_antipo_N"/>
    <property type="match status" value="1"/>
</dbReference>
<evidence type="ECO:0000259" key="8">
    <source>
        <dbReference type="Pfam" id="PF00662"/>
    </source>
</evidence>
<evidence type="ECO:0000256" key="5">
    <source>
        <dbReference type="RuleBase" id="RU000320"/>
    </source>
</evidence>
<feature type="transmembrane region" description="Helical" evidence="6">
    <location>
        <begin position="116"/>
        <end position="135"/>
    </location>
</feature>
<feature type="transmembrane region" description="Helical" evidence="6">
    <location>
        <begin position="6"/>
        <end position="22"/>
    </location>
</feature>
<dbReference type="InterPro" id="IPR001750">
    <property type="entry name" value="ND/Mrp_TM"/>
</dbReference>
<comment type="subcellular location">
    <subcellularLocation>
        <location evidence="1">Endomembrane system</location>
        <topology evidence="1">Multi-pass membrane protein</topology>
    </subcellularLocation>
    <subcellularLocation>
        <location evidence="5">Membrane</location>
        <topology evidence="5">Multi-pass membrane protein</topology>
    </subcellularLocation>
</comment>
<feature type="transmembrane region" description="Helical" evidence="6">
    <location>
        <begin position="510"/>
        <end position="528"/>
    </location>
</feature>
<keyword evidence="4 6" id="KW-0472">Membrane</keyword>
<evidence type="ECO:0000256" key="4">
    <source>
        <dbReference type="ARBA" id="ARBA00023136"/>
    </source>
</evidence>
<evidence type="ECO:0000313" key="10">
    <source>
        <dbReference type="Proteomes" id="UP000321513"/>
    </source>
</evidence>
<dbReference type="GO" id="GO:0015990">
    <property type="term" value="P:electron transport coupled proton transport"/>
    <property type="evidence" value="ECO:0007669"/>
    <property type="project" value="TreeGrafter"/>
</dbReference>
<dbReference type="AlphaFoldDB" id="A0A512BB56"/>
<dbReference type="Pfam" id="PF00361">
    <property type="entry name" value="Proton_antipo_M"/>
    <property type="match status" value="1"/>
</dbReference>
<keyword evidence="2 5" id="KW-0812">Transmembrane</keyword>
<feature type="transmembrane region" description="Helical" evidence="6">
    <location>
        <begin position="279"/>
        <end position="300"/>
    </location>
</feature>
<name>A0A512BB56_9BACT</name>
<feature type="transmembrane region" description="Helical" evidence="6">
    <location>
        <begin position="29"/>
        <end position="51"/>
    </location>
</feature>
<feature type="transmembrane region" description="Helical" evidence="6">
    <location>
        <begin position="411"/>
        <end position="432"/>
    </location>
</feature>
<dbReference type="Gene3D" id="1.20.5.2700">
    <property type="match status" value="1"/>
</dbReference>
<dbReference type="GO" id="GO:0003954">
    <property type="term" value="F:NADH dehydrogenase activity"/>
    <property type="evidence" value="ECO:0007669"/>
    <property type="project" value="TreeGrafter"/>
</dbReference>
<dbReference type="OrthoDB" id="9807568at2"/>
<comment type="caution">
    <text evidence="9">The sequence shown here is derived from an EMBL/GenBank/DDBJ whole genome shotgun (WGS) entry which is preliminary data.</text>
</comment>
<dbReference type="RefSeq" id="WP_147203190.1">
    <property type="nucleotide sequence ID" value="NZ_BJYT01000005.1"/>
</dbReference>
<feature type="domain" description="NADH:quinone oxidoreductase/Mrp antiporter transmembrane" evidence="7">
    <location>
        <begin position="138"/>
        <end position="423"/>
    </location>
</feature>
<dbReference type="PANTHER" id="PTHR42829">
    <property type="entry name" value="NADH-UBIQUINONE OXIDOREDUCTASE CHAIN 5"/>
    <property type="match status" value="1"/>
</dbReference>
<dbReference type="GO" id="GO:0008137">
    <property type="term" value="F:NADH dehydrogenase (ubiquinone) activity"/>
    <property type="evidence" value="ECO:0007669"/>
    <property type="project" value="InterPro"/>
</dbReference>
<keyword evidence="3 6" id="KW-1133">Transmembrane helix</keyword>
<dbReference type="NCBIfam" id="TIGR01974">
    <property type="entry name" value="NDH_I_L"/>
    <property type="match status" value="1"/>
</dbReference>
<dbReference type="InterPro" id="IPR001516">
    <property type="entry name" value="Proton_antipo_N"/>
</dbReference>
<accession>A0A512BB56</accession>
<proteinExistence type="predicted"/>
<dbReference type="GO" id="GO:0016020">
    <property type="term" value="C:membrane"/>
    <property type="evidence" value="ECO:0007669"/>
    <property type="project" value="UniProtKB-SubCell"/>
</dbReference>
<dbReference type="GO" id="GO:0012505">
    <property type="term" value="C:endomembrane system"/>
    <property type="evidence" value="ECO:0007669"/>
    <property type="project" value="UniProtKB-SubCell"/>
</dbReference>
<feature type="transmembrane region" description="Helical" evidence="6">
    <location>
        <begin position="377"/>
        <end position="396"/>
    </location>
</feature>
<dbReference type="NCBIfam" id="NF005141">
    <property type="entry name" value="PRK06590.1"/>
    <property type="match status" value="1"/>
</dbReference>
<evidence type="ECO:0000256" key="2">
    <source>
        <dbReference type="ARBA" id="ARBA00022692"/>
    </source>
</evidence>
<feature type="transmembrane region" description="Helical" evidence="6">
    <location>
        <begin position="207"/>
        <end position="228"/>
    </location>
</feature>
<dbReference type="Proteomes" id="UP000321513">
    <property type="component" value="Unassembled WGS sequence"/>
</dbReference>
<evidence type="ECO:0000259" key="7">
    <source>
        <dbReference type="Pfam" id="PF00361"/>
    </source>
</evidence>
<gene>
    <name evidence="9" type="primary">nuoL</name>
    <name evidence="9" type="ORF">SAE01_15530</name>
</gene>
<feature type="transmembrane region" description="Helical" evidence="6">
    <location>
        <begin position="182"/>
        <end position="201"/>
    </location>
</feature>